<dbReference type="EMBL" id="MEWA01000052">
    <property type="protein sequence ID" value="OGC68200.1"/>
    <property type="molecule type" value="Genomic_DNA"/>
</dbReference>
<dbReference type="AlphaFoldDB" id="A0A1F4WFR8"/>
<keyword evidence="1" id="KW-1133">Transmembrane helix</keyword>
<feature type="transmembrane region" description="Helical" evidence="1">
    <location>
        <begin position="549"/>
        <end position="568"/>
    </location>
</feature>
<gene>
    <name evidence="2" type="ORF">A2415_02800</name>
</gene>
<keyword evidence="1" id="KW-0812">Transmembrane</keyword>
<dbReference type="Pfam" id="PF18895">
    <property type="entry name" value="T4SS_pilin"/>
    <property type="match status" value="1"/>
</dbReference>
<evidence type="ECO:0000313" key="3">
    <source>
        <dbReference type="Proteomes" id="UP000179113"/>
    </source>
</evidence>
<accession>A0A1F4WFR8</accession>
<feature type="transmembrane region" description="Helical" evidence="1">
    <location>
        <begin position="589"/>
        <end position="610"/>
    </location>
</feature>
<keyword evidence="1" id="KW-0472">Membrane</keyword>
<dbReference type="Proteomes" id="UP000179113">
    <property type="component" value="Unassembled WGS sequence"/>
</dbReference>
<proteinExistence type="predicted"/>
<protein>
    <submittedName>
        <fullName evidence="2">Uncharacterized protein</fullName>
    </submittedName>
</protein>
<reference evidence="2 3" key="1">
    <citation type="journal article" date="2016" name="Nat. Commun.">
        <title>Thousands of microbial genomes shed light on interconnected biogeochemical processes in an aquifer system.</title>
        <authorList>
            <person name="Anantharaman K."/>
            <person name="Brown C.T."/>
            <person name="Hug L.A."/>
            <person name="Sharon I."/>
            <person name="Castelle C.J."/>
            <person name="Probst A.J."/>
            <person name="Thomas B.C."/>
            <person name="Singh A."/>
            <person name="Wilkins M.J."/>
            <person name="Karaoz U."/>
            <person name="Brodie E.L."/>
            <person name="Williams K.H."/>
            <person name="Hubbard S.S."/>
            <person name="Banfield J.F."/>
        </authorList>
    </citation>
    <scope>NUCLEOTIDE SEQUENCE [LARGE SCALE GENOMIC DNA]</scope>
</reference>
<dbReference type="InterPro" id="IPR043993">
    <property type="entry name" value="T4SS_pilin"/>
</dbReference>
<sequence>MKREDIVRLNILTYMRLTIFALVIVFFPKPFASAQACNADSLLGTMVGEYCTSTTGAAVGCPSSNYACCPYRYEVSALGRYTNILHAYCAPTAWVYEGIATNNLLSGWGWLNETNGVWGPDTALAPYCSTGDASEVPPPGPGGTVAPNYNLCPAGYKMMGRQINSLFPDYIYICAYSPDGACCVDSGNSCNNTPPPPDGSTDRQTACCSNVTGADPAEQCIYPNGIAPGTCGQCAGGTNPSPVSDPPVPCRVDAGVLCCSSGITAVSCEDDIFQNNRVLPNGALTTSACMAAPLANQCGGKAANGSLCWLDSQCGSGNCDFASDGIKRCIGTPTGGACSGADSTCECANSTDVCLDPEADGSFNCLDPTQLCQQPTQACNGAAADPDAECCDNLFTGEEYSCHPALNICTPTGSCISPGVGCSPLNTAVDCCDSGLDYVCNAPVGSPTGVCERADTCNAVLNQTACNGPQDCCPTTHPDWTCSTTNPRVCITNNVGLQCTGTGCCDGINGYVCQAGFCIMDPTGACNTDIQVVPYTGPIIEFHDLISRIYGLLFPIGILIGVAFIIKAGYTLMTSEGNPQKVKEGQEELTAAIIGTFFILLSVAILRVIISSVLNVPVGF</sequence>
<comment type="caution">
    <text evidence="2">The sequence shown here is derived from an EMBL/GenBank/DDBJ whole genome shotgun (WGS) entry which is preliminary data.</text>
</comment>
<evidence type="ECO:0000313" key="2">
    <source>
        <dbReference type="EMBL" id="OGC68200.1"/>
    </source>
</evidence>
<name>A0A1F4WFR8_UNCKA</name>
<evidence type="ECO:0000256" key="1">
    <source>
        <dbReference type="SAM" id="Phobius"/>
    </source>
</evidence>
<organism evidence="2 3">
    <name type="scientific">candidate division WWE3 bacterium RIFOXYC1_FULL_39_7</name>
    <dbReference type="NCBI Taxonomy" id="1802643"/>
    <lineage>
        <taxon>Bacteria</taxon>
        <taxon>Katanobacteria</taxon>
    </lineage>
</organism>